<evidence type="ECO:0000313" key="6">
    <source>
        <dbReference type="Proteomes" id="UP000504618"/>
    </source>
</evidence>
<reference evidence="7" key="1">
    <citation type="submission" date="2025-08" db="UniProtKB">
        <authorList>
            <consortium name="RefSeq"/>
        </authorList>
    </citation>
    <scope>IDENTIFICATION</scope>
    <source>
        <tissue evidence="7">Whole body</tissue>
    </source>
</reference>
<dbReference type="AlphaFoldDB" id="A0A6J1PYA1"/>
<proteinExistence type="predicted"/>
<dbReference type="InterPro" id="IPR001031">
    <property type="entry name" value="Thioesterase"/>
</dbReference>
<dbReference type="GO" id="GO:0016491">
    <property type="term" value="F:oxidoreductase activity"/>
    <property type="evidence" value="ECO:0007669"/>
    <property type="project" value="InterPro"/>
</dbReference>
<keyword evidence="3" id="KW-0597">Phosphoprotein</keyword>
<dbReference type="PANTHER" id="PTHR43775:SF23">
    <property type="entry name" value="FATTY ACID SYNTHASE 3"/>
    <property type="match status" value="1"/>
</dbReference>
<dbReference type="Gene3D" id="3.90.180.10">
    <property type="entry name" value="Medium-chain alcohol dehydrogenases, catalytic domain"/>
    <property type="match status" value="1"/>
</dbReference>
<accession>A0A6J1PYA1</accession>
<dbReference type="EC" id="3.1.2.14" evidence="1"/>
<dbReference type="SMART" id="SM00823">
    <property type="entry name" value="PKS_PP"/>
    <property type="match status" value="1"/>
</dbReference>
<dbReference type="InterPro" id="IPR036736">
    <property type="entry name" value="ACP-like_sf"/>
</dbReference>
<dbReference type="InterPro" id="IPR057326">
    <property type="entry name" value="KR_dom"/>
</dbReference>
<dbReference type="RefSeq" id="XP_024873750.1">
    <property type="nucleotide sequence ID" value="XM_025017982.1"/>
</dbReference>
<sequence>MVQGDLNTLCWAESRMSRINHENLVNVIYTSVNFRDIMVATGRLNAETIAPFERGNDCFIGLEFVGFNTHKQRIMGLCSHGGMTNILVADKYLSWIIPDKWTMEDAATIPCVYSTCYYALYIRGKMKKGDKILIHSGTGGIGQAAIHLALYEGCEVFTTVGTVEKRLFIRETFPSIPEDHIGNSRDTSFEQMIMQRTKGRGVDIVLNSLAEEKLQASVRCLANGGRFLEIGKFDMVSNNSLDISIFSKDISFYGILLDKLFYSNAGQKLRLWKIITEGLKDGAIKPLCRRVFERNEIEAAFRYMAAGKHIGKIIIRVHKEEEPLDAPLLAHPRYYCLEHKCYVILGGLGGFGLELADWLTLRGAKNLVLTSRTGIRTGYQQSRVKLWRSYGVDVQIVTVDDNLKHEDCESLLKFAEERAPVDAIFNLAVVLKDCTFQNQSPQTFEDSFKSKAWMTKKMDELSETICPQLRHFVVFSSVSCGRGNAGQTNYGMANSVMERICEKRMEKGLHSLAIQWGAVGNVGLVADMQEENKELVIGGTLQQQISSCLKTLEVFLLQDRPVVSSMVVAEKAKIGGSMNIYETVAHMMGLKNINAIPSNMPLAEMGMDSMMAVEIKQMLEREFDISLTAQDIRTLNFAKLRQMTITSDQGKIQDTNEINPSNLEGFDMLIRKVKDSDFVPDILVELVTKKVDRGNIFLLPGIEGCSSVYKSIASGIKSSTTCVQHGVLNIPDDSHSVMKSAAYLLPHILKKMRDQREFLIVGYSFGSLIAIELARLLEANNFSGRLILIDGAPDQLKLWTNQYLDCTSPEELQNMILLGLLEMYTTIDKKTLALELNKCNTWDKKMKVFHAYFPKDLNVLTIENQKLIYFTVYNHILAVQDYDISSLPRLKSPITLLKPTFPIVSLTEEDYGLHKVTEGKVQIHYVEGNHITMMDNDKIISAINEEWIEDNKIKNNIIQ</sequence>
<dbReference type="Proteomes" id="UP000504618">
    <property type="component" value="Unplaced"/>
</dbReference>
<dbReference type="CDD" id="cd05195">
    <property type="entry name" value="enoyl_red"/>
    <property type="match status" value="1"/>
</dbReference>
<dbReference type="InterPro" id="IPR011032">
    <property type="entry name" value="GroES-like_sf"/>
</dbReference>
<dbReference type="Pfam" id="PF13602">
    <property type="entry name" value="ADH_zinc_N_2"/>
    <property type="match status" value="1"/>
</dbReference>
<dbReference type="InterPro" id="IPR020843">
    <property type="entry name" value="ER"/>
</dbReference>
<dbReference type="GO" id="GO:0006633">
    <property type="term" value="P:fatty acid biosynthetic process"/>
    <property type="evidence" value="ECO:0007669"/>
    <property type="project" value="TreeGrafter"/>
</dbReference>
<evidence type="ECO:0000256" key="4">
    <source>
        <dbReference type="ARBA" id="ARBA00022679"/>
    </source>
</evidence>
<evidence type="ECO:0000256" key="2">
    <source>
        <dbReference type="ARBA" id="ARBA00022450"/>
    </source>
</evidence>
<dbReference type="InterPro" id="IPR036291">
    <property type="entry name" value="NAD(P)-bd_dom_sf"/>
</dbReference>
<dbReference type="Gene3D" id="3.40.50.1820">
    <property type="entry name" value="alpha/beta hydrolase"/>
    <property type="match status" value="1"/>
</dbReference>
<dbReference type="SUPFAM" id="SSF51735">
    <property type="entry name" value="NAD(P)-binding Rossmann-fold domains"/>
    <property type="match status" value="2"/>
</dbReference>
<dbReference type="FunFam" id="3.40.50.720:FF:000209">
    <property type="entry name" value="Polyketide synthase Pks12"/>
    <property type="match status" value="1"/>
</dbReference>
<dbReference type="SUPFAM" id="SSF53474">
    <property type="entry name" value="alpha/beta-Hydrolases"/>
    <property type="match status" value="1"/>
</dbReference>
<dbReference type="SUPFAM" id="SSF50129">
    <property type="entry name" value="GroES-like"/>
    <property type="match status" value="1"/>
</dbReference>
<dbReference type="CDD" id="cd08954">
    <property type="entry name" value="KR_1_FAS_SDR_x"/>
    <property type="match status" value="1"/>
</dbReference>
<dbReference type="SUPFAM" id="SSF47336">
    <property type="entry name" value="ACP-like"/>
    <property type="match status" value="1"/>
</dbReference>
<protein>
    <recommendedName>
        <fullName evidence="1">oleoyl-[acyl-carrier-protein] hydrolase</fullName>
        <ecNumber evidence="1">3.1.2.14</ecNumber>
    </recommendedName>
</protein>
<dbReference type="Pfam" id="PF00550">
    <property type="entry name" value="PP-binding"/>
    <property type="match status" value="1"/>
</dbReference>
<evidence type="ECO:0000259" key="5">
    <source>
        <dbReference type="PROSITE" id="PS50075"/>
    </source>
</evidence>
<dbReference type="GO" id="GO:0016297">
    <property type="term" value="F:fatty acyl-[ACP] hydrolase activity"/>
    <property type="evidence" value="ECO:0007669"/>
    <property type="project" value="UniProtKB-EC"/>
</dbReference>
<evidence type="ECO:0000313" key="7">
    <source>
        <dbReference type="RefSeq" id="XP_024873750.1"/>
    </source>
</evidence>
<dbReference type="PANTHER" id="PTHR43775">
    <property type="entry name" value="FATTY ACID SYNTHASE"/>
    <property type="match status" value="1"/>
</dbReference>
<dbReference type="Gene3D" id="1.10.1200.10">
    <property type="entry name" value="ACP-like"/>
    <property type="match status" value="1"/>
</dbReference>
<dbReference type="Pfam" id="PF00975">
    <property type="entry name" value="Thioesterase"/>
    <property type="match status" value="1"/>
</dbReference>
<evidence type="ECO:0000256" key="3">
    <source>
        <dbReference type="ARBA" id="ARBA00022553"/>
    </source>
</evidence>
<name>A0A6J1PYA1_9HYME</name>
<dbReference type="SMART" id="SM00822">
    <property type="entry name" value="PKS_KR"/>
    <property type="match status" value="1"/>
</dbReference>
<dbReference type="GO" id="GO:0004312">
    <property type="term" value="F:fatty acid synthase activity"/>
    <property type="evidence" value="ECO:0007669"/>
    <property type="project" value="TreeGrafter"/>
</dbReference>
<organism evidence="6 7">
    <name type="scientific">Temnothorax curvispinosus</name>
    <dbReference type="NCBI Taxonomy" id="300111"/>
    <lineage>
        <taxon>Eukaryota</taxon>
        <taxon>Metazoa</taxon>
        <taxon>Ecdysozoa</taxon>
        <taxon>Arthropoda</taxon>
        <taxon>Hexapoda</taxon>
        <taxon>Insecta</taxon>
        <taxon>Pterygota</taxon>
        <taxon>Neoptera</taxon>
        <taxon>Endopterygota</taxon>
        <taxon>Hymenoptera</taxon>
        <taxon>Apocrita</taxon>
        <taxon>Aculeata</taxon>
        <taxon>Formicoidea</taxon>
        <taxon>Formicidae</taxon>
        <taxon>Myrmicinae</taxon>
        <taxon>Temnothorax</taxon>
    </lineage>
</organism>
<dbReference type="InterPro" id="IPR029058">
    <property type="entry name" value="AB_hydrolase_fold"/>
</dbReference>
<dbReference type="GeneID" id="112455799"/>
<keyword evidence="6" id="KW-1185">Reference proteome</keyword>
<feature type="domain" description="Carrier" evidence="5">
    <location>
        <begin position="574"/>
        <end position="651"/>
    </location>
</feature>
<dbReference type="InterPro" id="IPR013968">
    <property type="entry name" value="PKS_KR"/>
</dbReference>
<dbReference type="PROSITE" id="PS50075">
    <property type="entry name" value="CARRIER"/>
    <property type="match status" value="1"/>
</dbReference>
<gene>
    <name evidence="7" type="primary">LOC112455799</name>
</gene>
<evidence type="ECO:0000256" key="1">
    <source>
        <dbReference type="ARBA" id="ARBA00012480"/>
    </source>
</evidence>
<dbReference type="Gene3D" id="3.40.50.720">
    <property type="entry name" value="NAD(P)-binding Rossmann-like Domain"/>
    <property type="match status" value="1"/>
</dbReference>
<keyword evidence="4" id="KW-0808">Transferase</keyword>
<dbReference type="OrthoDB" id="329835at2759"/>
<dbReference type="InterPro" id="IPR020806">
    <property type="entry name" value="PKS_PP-bd"/>
</dbReference>
<dbReference type="InterPro" id="IPR009081">
    <property type="entry name" value="PP-bd_ACP"/>
</dbReference>
<keyword evidence="2" id="KW-0596">Phosphopantetheine</keyword>
<dbReference type="Pfam" id="PF08659">
    <property type="entry name" value="KR"/>
    <property type="match status" value="1"/>
</dbReference>
<dbReference type="GO" id="GO:0031177">
    <property type="term" value="F:phosphopantetheine binding"/>
    <property type="evidence" value="ECO:0007669"/>
    <property type="project" value="InterPro"/>
</dbReference>
<dbReference type="InterPro" id="IPR050091">
    <property type="entry name" value="PKS_NRPS_Biosynth_Enz"/>
</dbReference>
<dbReference type="SMART" id="SM00829">
    <property type="entry name" value="PKS_ER"/>
    <property type="match status" value="1"/>
</dbReference>